<gene>
    <name evidence="8" type="primary">CP</name>
</gene>
<dbReference type="GO" id="GO:1990904">
    <property type="term" value="C:ribonucleoprotein complex"/>
    <property type="evidence" value="ECO:0007669"/>
    <property type="project" value="UniProtKB-KW"/>
</dbReference>
<dbReference type="PRINTS" id="PR00232">
    <property type="entry name" value="POTXCARLCOAT"/>
</dbReference>
<name>A0A1W5VPK2_9VIRU</name>
<reference evidence="8" key="1">
    <citation type="journal article" date="2017" name="Virus Res.">
        <title>Resolution of cassava-infecting alphaflexiviruses: Molecular and biological characterization of a novel group of potexviruses lacking the TGB3 gene.</title>
        <authorList>
            <person name="Lozano I."/>
            <person name="Leiva A.M."/>
            <person name="Jimenez J."/>
            <person name="Fernandez E."/>
            <person name="Carvajal-Yepes M."/>
            <person name="Cuervo M."/>
            <person name="Cuellar W.J."/>
        </authorList>
    </citation>
    <scope>NUCLEOTIDE SEQUENCE</scope>
    <source>
        <strain evidence="8">CM5460-10</strain>
    </source>
</reference>
<dbReference type="GO" id="GO:0005198">
    <property type="term" value="F:structural molecule activity"/>
    <property type="evidence" value="ECO:0007669"/>
    <property type="project" value="InterPro"/>
</dbReference>
<protein>
    <submittedName>
        <fullName evidence="8">Coat protein</fullName>
    </submittedName>
</protein>
<dbReference type="Pfam" id="PF00286">
    <property type="entry name" value="Flexi_CP"/>
    <property type="match status" value="1"/>
</dbReference>
<evidence type="ECO:0000256" key="2">
    <source>
        <dbReference type="ARBA" id="ARBA00004328"/>
    </source>
</evidence>
<evidence type="ECO:0000313" key="8">
    <source>
        <dbReference type="EMBL" id="ARG47560.1"/>
    </source>
</evidence>
<sequence>MATTTTTTTAFQAEDMCAAPSLDDLKNVTHSPSNSSVATPEQIKAVGNLWIQLGVPPAALAYTAWDLARHCADIQATKASTMIGISPPCNIQRSTLAGAVKSVTTMRRFCSYYAKVVWNMLLRENTPPASWAKMGFIEEAKFAAFDFFDAVRSPAALEPKGGLIREPTAIEVNAFQTAKFVAINRASVSQGNLTSTLAEVTRGQAGTKPTLQLLN</sequence>
<keyword evidence="6" id="KW-0687">Ribonucleoprotein</keyword>
<accession>A0A1W5VPK2</accession>
<evidence type="ECO:0000256" key="1">
    <source>
        <dbReference type="ARBA" id="ARBA00004032"/>
    </source>
</evidence>
<evidence type="ECO:0000256" key="5">
    <source>
        <dbReference type="ARBA" id="ARBA00022844"/>
    </source>
</evidence>
<keyword evidence="3" id="KW-1139">Helical capsid protein</keyword>
<comment type="function">
    <text evidence="1">Required for genome encapsidation. Forms ribonucleoprotein complexes along with TGB1 helicase and viral RNA.</text>
</comment>
<evidence type="ECO:0000256" key="6">
    <source>
        <dbReference type="ARBA" id="ARBA00023274"/>
    </source>
</evidence>
<evidence type="ECO:0000259" key="7">
    <source>
        <dbReference type="PROSITE" id="PS00418"/>
    </source>
</evidence>
<dbReference type="EMBL" id="KY288505">
    <property type="protein sequence ID" value="ARG47560.1"/>
    <property type="molecule type" value="Genomic_RNA"/>
</dbReference>
<dbReference type="PROSITE" id="PS00418">
    <property type="entry name" value="POTEX_CARLAVIRUS_COAT"/>
    <property type="match status" value="1"/>
</dbReference>
<organism evidence="8">
    <name type="scientific">Cassava virus X</name>
    <dbReference type="NCBI Taxonomy" id="1977392"/>
    <lineage>
        <taxon>Viruses</taxon>
        <taxon>Riboviria</taxon>
        <taxon>Orthornavirae</taxon>
        <taxon>Kitrinoviricota</taxon>
        <taxon>Alsuviricetes</taxon>
        <taxon>Tymovirales</taxon>
        <taxon>Alphaflexiviridae</taxon>
        <taxon>Potexvirus</taxon>
        <taxon>Potexvirus ecsmanihotis</taxon>
    </lineage>
</organism>
<evidence type="ECO:0000256" key="3">
    <source>
        <dbReference type="ARBA" id="ARBA00022497"/>
    </source>
</evidence>
<keyword evidence="5" id="KW-0946">Virion</keyword>
<dbReference type="GO" id="GO:0019029">
    <property type="term" value="C:helical viral capsid"/>
    <property type="evidence" value="ECO:0007669"/>
    <property type="project" value="UniProtKB-KW"/>
</dbReference>
<comment type="subcellular location">
    <subcellularLocation>
        <location evidence="2">Virion</location>
    </subcellularLocation>
</comment>
<evidence type="ECO:0000256" key="4">
    <source>
        <dbReference type="ARBA" id="ARBA00022561"/>
    </source>
</evidence>
<dbReference type="InterPro" id="IPR000052">
    <property type="entry name" value="Pltvir_coat"/>
</dbReference>
<proteinExistence type="predicted"/>
<keyword evidence="4 8" id="KW-0167">Capsid protein</keyword>
<feature type="domain" description="Potexviruses and carlaviruses coat protein" evidence="7">
    <location>
        <begin position="141"/>
        <end position="156"/>
    </location>
</feature>